<keyword evidence="5 8" id="KW-1133">Transmembrane helix</keyword>
<keyword evidence="3 7" id="KW-0813">Transport</keyword>
<dbReference type="OrthoDB" id="6133115at2759"/>
<evidence type="ECO:0000256" key="4">
    <source>
        <dbReference type="ARBA" id="ARBA00022692"/>
    </source>
</evidence>
<feature type="transmembrane region" description="Helical" evidence="8">
    <location>
        <begin position="435"/>
        <end position="459"/>
    </location>
</feature>
<dbReference type="SUPFAM" id="SSF103473">
    <property type="entry name" value="MFS general substrate transporter"/>
    <property type="match status" value="1"/>
</dbReference>
<feature type="transmembrane region" description="Helical" evidence="8">
    <location>
        <begin position="213"/>
        <end position="235"/>
    </location>
</feature>
<feature type="transmembrane region" description="Helical" evidence="8">
    <location>
        <begin position="183"/>
        <end position="201"/>
    </location>
</feature>
<proteinExistence type="inferred from homology"/>
<dbReference type="InterPro" id="IPR050360">
    <property type="entry name" value="MFS_Sugar_Transporters"/>
</dbReference>
<evidence type="ECO:0000256" key="1">
    <source>
        <dbReference type="ARBA" id="ARBA00004141"/>
    </source>
</evidence>
<dbReference type="InterPro" id="IPR036259">
    <property type="entry name" value="MFS_trans_sf"/>
</dbReference>
<keyword evidence="6 8" id="KW-0472">Membrane</keyword>
<comment type="subcellular location">
    <subcellularLocation>
        <location evidence="1">Membrane</location>
        <topology evidence="1">Multi-pass membrane protein</topology>
    </subcellularLocation>
</comment>
<evidence type="ECO:0000313" key="11">
    <source>
        <dbReference type="Proteomes" id="UP000094801"/>
    </source>
</evidence>
<dbReference type="GO" id="GO:0015793">
    <property type="term" value="P:glycerol transmembrane transport"/>
    <property type="evidence" value="ECO:0007669"/>
    <property type="project" value="TreeGrafter"/>
</dbReference>
<organism evidence="10 11">
    <name type="scientific">[Candida] arabinofermentans NRRL YB-2248</name>
    <dbReference type="NCBI Taxonomy" id="983967"/>
    <lineage>
        <taxon>Eukaryota</taxon>
        <taxon>Fungi</taxon>
        <taxon>Dikarya</taxon>
        <taxon>Ascomycota</taxon>
        <taxon>Saccharomycotina</taxon>
        <taxon>Pichiomycetes</taxon>
        <taxon>Pichiales</taxon>
        <taxon>Pichiaceae</taxon>
        <taxon>Ogataea</taxon>
        <taxon>Ogataea/Candida clade</taxon>
    </lineage>
</organism>
<dbReference type="Proteomes" id="UP000094801">
    <property type="component" value="Unassembled WGS sequence"/>
</dbReference>
<dbReference type="FunFam" id="1.20.1250.20:FF:000061">
    <property type="entry name" value="MFS sugar transporter"/>
    <property type="match status" value="1"/>
</dbReference>
<keyword evidence="4 8" id="KW-0812">Transmembrane</keyword>
<feature type="transmembrane region" description="Helical" evidence="8">
    <location>
        <begin position="89"/>
        <end position="109"/>
    </location>
</feature>
<dbReference type="GO" id="GO:0016020">
    <property type="term" value="C:membrane"/>
    <property type="evidence" value="ECO:0007669"/>
    <property type="project" value="UniProtKB-SubCell"/>
</dbReference>
<dbReference type="PANTHER" id="PTHR48022">
    <property type="entry name" value="PLASTIDIC GLUCOSE TRANSPORTER 4"/>
    <property type="match status" value="1"/>
</dbReference>
<keyword evidence="11" id="KW-1185">Reference proteome</keyword>
<dbReference type="STRING" id="983967.A0A1E4SXK8"/>
<feature type="transmembrane region" description="Helical" evidence="8">
    <location>
        <begin position="121"/>
        <end position="138"/>
    </location>
</feature>
<gene>
    <name evidence="10" type="ORF">CANARDRAFT_201609</name>
</gene>
<comment type="similarity">
    <text evidence="2 7">Belongs to the major facilitator superfamily. Sugar transporter (TC 2.A.1.1) family.</text>
</comment>
<feature type="transmembrane region" description="Helical" evidence="8">
    <location>
        <begin position="403"/>
        <end position="423"/>
    </location>
</feature>
<feature type="transmembrane region" description="Helical" evidence="8">
    <location>
        <begin position="369"/>
        <end position="391"/>
    </location>
</feature>
<name>A0A1E4SXK8_9ASCO</name>
<evidence type="ECO:0000256" key="5">
    <source>
        <dbReference type="ARBA" id="ARBA00022989"/>
    </source>
</evidence>
<dbReference type="GO" id="GO:0005351">
    <property type="term" value="F:carbohydrate:proton symporter activity"/>
    <property type="evidence" value="ECO:0007669"/>
    <property type="project" value="TreeGrafter"/>
</dbReference>
<protein>
    <recommendedName>
        <fullName evidence="9">Major facilitator superfamily (MFS) profile domain-containing protein</fullName>
    </recommendedName>
</protein>
<evidence type="ECO:0000256" key="6">
    <source>
        <dbReference type="ARBA" id="ARBA00023136"/>
    </source>
</evidence>
<evidence type="ECO:0000259" key="9">
    <source>
        <dbReference type="PROSITE" id="PS50850"/>
    </source>
</evidence>
<evidence type="ECO:0000256" key="2">
    <source>
        <dbReference type="ARBA" id="ARBA00010992"/>
    </source>
</evidence>
<dbReference type="PRINTS" id="PR00171">
    <property type="entry name" value="SUGRTRNSPORT"/>
</dbReference>
<dbReference type="Pfam" id="PF00083">
    <property type="entry name" value="Sugar_tr"/>
    <property type="match status" value="1"/>
</dbReference>
<feature type="domain" description="Major facilitator superfamily (MFS) profile" evidence="9">
    <location>
        <begin position="46"/>
        <end position="489"/>
    </location>
</feature>
<feature type="transmembrane region" description="Helical" evidence="8">
    <location>
        <begin position="466"/>
        <end position="485"/>
    </location>
</feature>
<dbReference type="EMBL" id="KV453858">
    <property type="protein sequence ID" value="ODV84248.1"/>
    <property type="molecule type" value="Genomic_DNA"/>
</dbReference>
<evidence type="ECO:0000256" key="8">
    <source>
        <dbReference type="SAM" id="Phobius"/>
    </source>
</evidence>
<evidence type="ECO:0000256" key="7">
    <source>
        <dbReference type="RuleBase" id="RU003346"/>
    </source>
</evidence>
<sequence length="559" mass="61274">MESKVASGSSIESTEQFDFDQSKGFLKFNGCHNTFGLKGTKLRTAITTTCILGFFLFGYDQGLMSGIITSDQFIAVIPAVSGGTRHATVVQGAVVSSYELGCFFGAIFVLLRGESIGRRRLMIAGASIMILGTIISVLPFRGHWAIGHFVVGRVITGVGNGLNTATIPVWQSELSKSENRGRLINLEGSSVAFGTLLAYWIDFGLSYVNNSVAWRLPIAFQAIFAFCIFFGALNLPESPRWLIARGRVAEARYILGKLDDLPPDDDAVIAEATVISDAVNRTEGAEMGLVDIFKSDKLMTRTRMLLGASGQLFQQFTGCNAAIYYSTVLFQNSIGLARRLSLILGGVFAVVYFLSSIIPFFLVDRLGRRPLYLIGTAGQAVAFVISMGCLIADTKSASKGAAFGIFLFIFFFAVGQLPLPWLYPAEVNSLKSRTLSVSISTCTNWISNFTVVMFTPIFISQSGWGCYLFFAAMNLCFLPVIYFFYPETAGRTLEEIDIIFAKAYDEGTLPYKIAQTMPKLTLQQIEEEGNRLGIWDDDFLKGNSDELIEDVKSSPEEKV</sequence>
<dbReference type="PROSITE" id="PS50850">
    <property type="entry name" value="MFS"/>
    <property type="match status" value="1"/>
</dbReference>
<accession>A0A1E4SXK8</accession>
<feature type="transmembrane region" description="Helical" evidence="8">
    <location>
        <begin position="144"/>
        <end position="162"/>
    </location>
</feature>
<evidence type="ECO:0000313" key="10">
    <source>
        <dbReference type="EMBL" id="ODV84248.1"/>
    </source>
</evidence>
<dbReference type="InterPro" id="IPR005828">
    <property type="entry name" value="MFS_sugar_transport-like"/>
</dbReference>
<dbReference type="PANTHER" id="PTHR48022:SF55">
    <property type="entry name" value="SUGAR TRANSPORTER STL1"/>
    <property type="match status" value="1"/>
</dbReference>
<dbReference type="InterPro" id="IPR003663">
    <property type="entry name" value="Sugar/inositol_transpt"/>
</dbReference>
<reference evidence="11" key="1">
    <citation type="submission" date="2016-04" db="EMBL/GenBank/DDBJ databases">
        <title>Comparative genomics of biotechnologically important yeasts.</title>
        <authorList>
            <consortium name="DOE Joint Genome Institute"/>
            <person name="Riley R."/>
            <person name="Haridas S."/>
            <person name="Wolfe K.H."/>
            <person name="Lopes M.R."/>
            <person name="Hittinger C.T."/>
            <person name="Goker M."/>
            <person name="Salamov A."/>
            <person name="Wisecaver J."/>
            <person name="Long T.M."/>
            <person name="Aerts A.L."/>
            <person name="Barry K."/>
            <person name="Choi C."/>
            <person name="Clum A."/>
            <person name="Coughlan A.Y."/>
            <person name="Deshpande S."/>
            <person name="Douglass A.P."/>
            <person name="Hanson S.J."/>
            <person name="Klenk H.-P."/>
            <person name="Labutti K."/>
            <person name="Lapidus A."/>
            <person name="Lindquist E."/>
            <person name="Lipzen A."/>
            <person name="Meier-Kolthoff J.P."/>
            <person name="Ohm R.A."/>
            <person name="Otillar R.P."/>
            <person name="Pangilinan J."/>
            <person name="Peng Y."/>
            <person name="Rokas A."/>
            <person name="Rosa C.A."/>
            <person name="Scheuner C."/>
            <person name="Sibirny A.A."/>
            <person name="Slot J.C."/>
            <person name="Stielow J.B."/>
            <person name="Sun H."/>
            <person name="Kurtzman C.P."/>
            <person name="Blackwell M."/>
            <person name="Grigoriev I.V."/>
            <person name="Jeffries T.W."/>
        </authorList>
    </citation>
    <scope>NUCLEOTIDE SEQUENCE [LARGE SCALE GENOMIC DNA]</scope>
    <source>
        <strain evidence="11">NRRL YB-2248</strain>
    </source>
</reference>
<dbReference type="InterPro" id="IPR020846">
    <property type="entry name" value="MFS_dom"/>
</dbReference>
<dbReference type="NCBIfam" id="TIGR00879">
    <property type="entry name" value="SP"/>
    <property type="match status" value="1"/>
</dbReference>
<dbReference type="AlphaFoldDB" id="A0A1E4SXK8"/>
<dbReference type="Gene3D" id="1.20.1250.20">
    <property type="entry name" value="MFS general substrate transporter like domains"/>
    <property type="match status" value="1"/>
</dbReference>
<feature type="transmembrane region" description="Helical" evidence="8">
    <location>
        <begin position="340"/>
        <end position="363"/>
    </location>
</feature>
<evidence type="ECO:0000256" key="3">
    <source>
        <dbReference type="ARBA" id="ARBA00022448"/>
    </source>
</evidence>